<dbReference type="PANTHER" id="PTHR30543:SF21">
    <property type="entry name" value="NAD(P)H-DEPENDENT FMN REDUCTASE LOT6"/>
    <property type="match status" value="1"/>
</dbReference>
<dbReference type="RefSeq" id="WP_068221006.1">
    <property type="nucleotide sequence ID" value="NZ_CP139724.1"/>
</dbReference>
<dbReference type="OrthoDB" id="9812295at2"/>
<dbReference type="EMBL" id="LRPC01000023">
    <property type="protein sequence ID" value="KYG75184.1"/>
    <property type="molecule type" value="Genomic_DNA"/>
</dbReference>
<dbReference type="InterPro" id="IPR050712">
    <property type="entry name" value="NAD(P)H-dep_reductase"/>
</dbReference>
<protein>
    <submittedName>
        <fullName evidence="2">NADPH-dependent FMN reductase</fullName>
    </submittedName>
</protein>
<organism evidence="2 3">
    <name type="scientific">Roseivirga spongicola</name>
    <dbReference type="NCBI Taxonomy" id="333140"/>
    <lineage>
        <taxon>Bacteria</taxon>
        <taxon>Pseudomonadati</taxon>
        <taxon>Bacteroidota</taxon>
        <taxon>Cytophagia</taxon>
        <taxon>Cytophagales</taxon>
        <taxon>Roseivirgaceae</taxon>
        <taxon>Roseivirga</taxon>
    </lineage>
</organism>
<reference evidence="2 3" key="1">
    <citation type="submission" date="2016-01" db="EMBL/GenBank/DDBJ databases">
        <title>Genome sequencing of Roseivirga spongicola UST030701-084.</title>
        <authorList>
            <person name="Selvaratnam C."/>
            <person name="Thevarajoo S."/>
            <person name="Goh K.M."/>
            <person name="Ee R."/>
            <person name="Chan K.-G."/>
            <person name="Chong C.S."/>
        </authorList>
    </citation>
    <scope>NUCLEOTIDE SEQUENCE [LARGE SCALE GENOMIC DNA]</scope>
    <source>
        <strain evidence="2 3">UST030701-084</strain>
    </source>
</reference>
<comment type="caution">
    <text evidence="2">The sequence shown here is derived from an EMBL/GenBank/DDBJ whole genome shotgun (WGS) entry which is preliminary data.</text>
</comment>
<dbReference type="InterPro" id="IPR029039">
    <property type="entry name" value="Flavoprotein-like_sf"/>
</dbReference>
<evidence type="ECO:0000259" key="1">
    <source>
        <dbReference type="Pfam" id="PF03358"/>
    </source>
</evidence>
<dbReference type="InterPro" id="IPR005025">
    <property type="entry name" value="FMN_Rdtase-like_dom"/>
</dbReference>
<gene>
    <name evidence="2" type="ORF">AWW68_10270</name>
</gene>
<dbReference type="GO" id="GO:0005829">
    <property type="term" value="C:cytosol"/>
    <property type="evidence" value="ECO:0007669"/>
    <property type="project" value="TreeGrafter"/>
</dbReference>
<dbReference type="PANTHER" id="PTHR30543">
    <property type="entry name" value="CHROMATE REDUCTASE"/>
    <property type="match status" value="1"/>
</dbReference>
<dbReference type="Gene3D" id="3.40.50.360">
    <property type="match status" value="1"/>
</dbReference>
<dbReference type="GO" id="GO:0016491">
    <property type="term" value="F:oxidoreductase activity"/>
    <property type="evidence" value="ECO:0007669"/>
    <property type="project" value="InterPro"/>
</dbReference>
<proteinExistence type="predicted"/>
<evidence type="ECO:0000313" key="2">
    <source>
        <dbReference type="EMBL" id="KYG75184.1"/>
    </source>
</evidence>
<feature type="domain" description="NADPH-dependent FMN reductase-like" evidence="1">
    <location>
        <begin position="2"/>
        <end position="138"/>
    </location>
</feature>
<keyword evidence="3" id="KW-1185">Reference proteome</keyword>
<name>A0A150X929_9BACT</name>
<dbReference type="GO" id="GO:0010181">
    <property type="term" value="F:FMN binding"/>
    <property type="evidence" value="ECO:0007669"/>
    <property type="project" value="TreeGrafter"/>
</dbReference>
<dbReference type="STRING" id="333140.AWW68_10270"/>
<dbReference type="SUPFAM" id="SSF52218">
    <property type="entry name" value="Flavoproteins"/>
    <property type="match status" value="1"/>
</dbReference>
<evidence type="ECO:0000313" key="3">
    <source>
        <dbReference type="Proteomes" id="UP000075606"/>
    </source>
</evidence>
<accession>A0A150X929</accession>
<sequence length="175" mass="19336">MISIVVGTNRKNSMSTKIAHYYKSILDTKTDSACQIVDLVDLPEDFLCNALYENNGNNESFNAIREKVQASEKIVFIVPEYNGSFPGVLKAFLDGLKYPEGVRDKKGALIGVSSGVQGSVMAMSHLTDILNYLGMNILALKPKLAGIEQHWDGEKITQPLYNTLLHQQAEKLVAF</sequence>
<dbReference type="Pfam" id="PF03358">
    <property type="entry name" value="FMN_red"/>
    <property type="match status" value="1"/>
</dbReference>
<dbReference type="AlphaFoldDB" id="A0A150X929"/>
<dbReference type="Proteomes" id="UP000075606">
    <property type="component" value="Unassembled WGS sequence"/>
</dbReference>